<dbReference type="GO" id="GO:0004177">
    <property type="term" value="F:aminopeptidase activity"/>
    <property type="evidence" value="ECO:0007669"/>
    <property type="project" value="InterPro"/>
</dbReference>
<dbReference type="Proteomes" id="UP000266506">
    <property type="component" value="Unassembled WGS sequence"/>
</dbReference>
<dbReference type="InterPro" id="IPR000787">
    <property type="entry name" value="Peptidase_M29"/>
</dbReference>
<dbReference type="PANTHER" id="PTHR34448">
    <property type="entry name" value="AMINOPEPTIDASE"/>
    <property type="match status" value="1"/>
</dbReference>
<proteinExistence type="predicted"/>
<keyword evidence="3" id="KW-1185">Reference proteome</keyword>
<dbReference type="GO" id="GO:0008237">
    <property type="term" value="F:metallopeptidase activity"/>
    <property type="evidence" value="ECO:0007669"/>
    <property type="project" value="UniProtKB-KW"/>
</dbReference>
<evidence type="ECO:0000313" key="3">
    <source>
        <dbReference type="Proteomes" id="UP000266506"/>
    </source>
</evidence>
<accession>A0A397S0S8</accession>
<keyword evidence="1" id="KW-0479">Metal-binding</keyword>
<dbReference type="InParanoid" id="A0A397S0S8"/>
<keyword evidence="2" id="KW-0378">Hydrolase</keyword>
<dbReference type="GO" id="GO:0006508">
    <property type="term" value="P:proteolysis"/>
    <property type="evidence" value="ECO:0007669"/>
    <property type="project" value="UniProtKB-KW"/>
</dbReference>
<protein>
    <submittedName>
        <fullName evidence="2">Thermophilic metalloprotease (M29)</fullName>
    </submittedName>
</protein>
<comment type="caution">
    <text evidence="2">The sequence shown here is derived from an EMBL/GenBank/DDBJ whole genome shotgun (WGS) entry which is preliminary data.</text>
</comment>
<keyword evidence="2" id="KW-0645">Protease</keyword>
<reference evidence="2 3" key="1">
    <citation type="submission" date="2018-08" db="EMBL/GenBank/DDBJ databases">
        <title>Genomic Encyclopedia of Archaeal and Bacterial Type Strains, Phase II (KMG-II): from individual species to whole genera.</title>
        <authorList>
            <person name="Goeker M."/>
        </authorList>
    </citation>
    <scope>NUCLEOTIDE SEQUENCE [LARGE SCALE GENOMIC DNA]</scope>
    <source>
        <strain evidence="2 3">ATCC 27112</strain>
    </source>
</reference>
<evidence type="ECO:0000313" key="2">
    <source>
        <dbReference type="EMBL" id="RIA75794.1"/>
    </source>
</evidence>
<evidence type="ECO:0000256" key="1">
    <source>
        <dbReference type="ARBA" id="ARBA00022723"/>
    </source>
</evidence>
<dbReference type="PANTHER" id="PTHR34448:SF3">
    <property type="entry name" value="AMINOPEPTIDASE AMPS"/>
    <property type="match status" value="1"/>
</dbReference>
<keyword evidence="2" id="KW-0482">Metalloprotease</keyword>
<dbReference type="AlphaFoldDB" id="A0A397S0S8"/>
<gene>
    <name evidence="2" type="ORF">EI71_01091</name>
</gene>
<name>A0A397S0S8_9MOLU</name>
<dbReference type="GO" id="GO:0046872">
    <property type="term" value="F:metal ion binding"/>
    <property type="evidence" value="ECO:0007669"/>
    <property type="project" value="UniProtKB-KW"/>
</dbReference>
<dbReference type="SUPFAM" id="SSF144052">
    <property type="entry name" value="Thermophilic metalloprotease-like"/>
    <property type="match status" value="1"/>
</dbReference>
<dbReference type="InterPro" id="IPR052170">
    <property type="entry name" value="M29_Exopeptidase"/>
</dbReference>
<dbReference type="EMBL" id="QXEV01000010">
    <property type="protein sequence ID" value="RIA75794.1"/>
    <property type="molecule type" value="Genomic_DNA"/>
</dbReference>
<dbReference type="Pfam" id="PF02073">
    <property type="entry name" value="Peptidase_M29"/>
    <property type="match status" value="1"/>
</dbReference>
<sequence>MLITPSEDSILNREKRLALRVVSEYYDFSSTKSVEILCSYENNDFAKILMELLVKSGVRNIFITYTNGIMCEEINNGYRKYLDDRISFYKERISEEFIRITILSPFPLPVVITDEISEYQKHLSELSFLNDYLIESPRIMIVKPNQLWARKLGLTLEELWDKVDSFYDSLDSYDSIKEKLNNYQINKIHFKSDEGTDCIFELTPNFKWIGKKISWNGHTFQANAPSLEIFTAPKKFSGEGKIVFTKPLCYHGKIINDMEIQLHNGKVIDNKNLDSIISLDSNLSYIGEVALCPYKEGFYYSTILDENSGCHIALGNAYPYGIENKNLINQCPYHIDLVFGSDSLAVDGIKEDGSVIPIMRDGKLCTL</sequence>
<organism evidence="2 3">
    <name type="scientific">Anaeroplasma bactoclasticum</name>
    <dbReference type="NCBI Taxonomy" id="2088"/>
    <lineage>
        <taxon>Bacteria</taxon>
        <taxon>Bacillati</taxon>
        <taxon>Mycoplasmatota</taxon>
        <taxon>Mollicutes</taxon>
        <taxon>Anaeroplasmatales</taxon>
        <taxon>Anaeroplasmataceae</taxon>
        <taxon>Anaeroplasma</taxon>
    </lineage>
</organism>